<dbReference type="InterPro" id="IPR036812">
    <property type="entry name" value="NAD(P)_OxRdtase_dom_sf"/>
</dbReference>
<dbReference type="Proteomes" id="UP000649617">
    <property type="component" value="Unassembled WGS sequence"/>
</dbReference>
<dbReference type="PROSITE" id="PS00062">
    <property type="entry name" value="ALDOKETO_REDUCTASE_2"/>
    <property type="match status" value="1"/>
</dbReference>
<dbReference type="OrthoDB" id="423542at2759"/>
<comment type="similarity">
    <text evidence="1">Belongs to the aldo/keto reductase family.</text>
</comment>
<evidence type="ECO:0000313" key="8">
    <source>
        <dbReference type="EMBL" id="CAE7485016.1"/>
    </source>
</evidence>
<dbReference type="PANTHER" id="PTHR43827:SF3">
    <property type="entry name" value="NADP-DEPENDENT OXIDOREDUCTASE DOMAIN-CONTAINING PROTEIN"/>
    <property type="match status" value="1"/>
</dbReference>
<evidence type="ECO:0000259" key="7">
    <source>
        <dbReference type="Pfam" id="PF00248"/>
    </source>
</evidence>
<feature type="site" description="Lowers pKa of active site Tyr" evidence="6">
    <location>
        <position position="77"/>
    </location>
</feature>
<feature type="active site" description="Proton donor" evidence="4">
    <location>
        <position position="51"/>
    </location>
</feature>
<sequence>KGWSSTKLRGSGRRLPLLALGTGGMGGQSARAVIAFALRAGYRHLDSAVTYPSFPEELQRGLDESGVPRSEVFISTKVSPDAMGFEATQALALRLVEEMPGGYADLCMVHWPDTAEKAPTSAQDPALWSSLERVGTWKALEAAYDAGVCKALGVCNFLVKHLKELLSYARVPPAVNQIEYSPTAPLADVVDFCRAHGIVIEAFAWNRLEVLMQEELLELTHRLSPTPTLHRDFAMQVLMRWFMQQGMVPLFRSERQEVVLQTAEGLLNVPNLTEAQIESLRKPRSDYPWKYYSAAAPWRTPVLATKG</sequence>
<comment type="caution">
    <text evidence="8">The sequence shown here is derived from an EMBL/GenBank/DDBJ whole genome shotgun (WGS) entry which is preliminary data.</text>
</comment>
<dbReference type="Gene3D" id="3.20.20.100">
    <property type="entry name" value="NADP-dependent oxidoreductase domain"/>
    <property type="match status" value="1"/>
</dbReference>
<dbReference type="Pfam" id="PF00248">
    <property type="entry name" value="Aldo_ket_red"/>
    <property type="match status" value="1"/>
</dbReference>
<evidence type="ECO:0000256" key="2">
    <source>
        <dbReference type="ARBA" id="ARBA00022857"/>
    </source>
</evidence>
<protein>
    <submittedName>
        <fullName evidence="8">YvgN protein</fullName>
    </submittedName>
</protein>
<organism evidence="8 9">
    <name type="scientific">Symbiodinium pilosum</name>
    <name type="common">Dinoflagellate</name>
    <dbReference type="NCBI Taxonomy" id="2952"/>
    <lineage>
        <taxon>Eukaryota</taxon>
        <taxon>Sar</taxon>
        <taxon>Alveolata</taxon>
        <taxon>Dinophyceae</taxon>
        <taxon>Suessiales</taxon>
        <taxon>Symbiodiniaceae</taxon>
        <taxon>Symbiodinium</taxon>
    </lineage>
</organism>
<evidence type="ECO:0000313" key="9">
    <source>
        <dbReference type="Proteomes" id="UP000649617"/>
    </source>
</evidence>
<evidence type="ECO:0000256" key="4">
    <source>
        <dbReference type="PIRSR" id="PIRSR000097-1"/>
    </source>
</evidence>
<dbReference type="PIRSF" id="PIRSF000097">
    <property type="entry name" value="AKR"/>
    <property type="match status" value="1"/>
</dbReference>
<proteinExistence type="inferred from homology"/>
<name>A0A812SNE2_SYMPI</name>
<evidence type="ECO:0000256" key="5">
    <source>
        <dbReference type="PIRSR" id="PIRSR000097-2"/>
    </source>
</evidence>
<dbReference type="CDD" id="cd19071">
    <property type="entry name" value="AKR_AKR1-5-like"/>
    <property type="match status" value="1"/>
</dbReference>
<dbReference type="EMBL" id="CAJNIZ010025557">
    <property type="protein sequence ID" value="CAE7485016.1"/>
    <property type="molecule type" value="Genomic_DNA"/>
</dbReference>
<dbReference type="SUPFAM" id="SSF51430">
    <property type="entry name" value="NAD(P)-linked oxidoreductase"/>
    <property type="match status" value="1"/>
</dbReference>
<keyword evidence="9" id="KW-1185">Reference proteome</keyword>
<feature type="non-terminal residue" evidence="8">
    <location>
        <position position="307"/>
    </location>
</feature>
<accession>A0A812SNE2</accession>
<dbReference type="InterPro" id="IPR020471">
    <property type="entry name" value="AKR"/>
</dbReference>
<keyword evidence="3" id="KW-0560">Oxidoreductase</keyword>
<reference evidence="8" key="1">
    <citation type="submission" date="2021-02" db="EMBL/GenBank/DDBJ databases">
        <authorList>
            <person name="Dougan E. K."/>
            <person name="Rhodes N."/>
            <person name="Thang M."/>
            <person name="Chan C."/>
        </authorList>
    </citation>
    <scope>NUCLEOTIDE SEQUENCE</scope>
</reference>
<dbReference type="GO" id="GO:0016616">
    <property type="term" value="F:oxidoreductase activity, acting on the CH-OH group of donors, NAD or NADP as acceptor"/>
    <property type="evidence" value="ECO:0007669"/>
    <property type="project" value="UniProtKB-ARBA"/>
</dbReference>
<evidence type="ECO:0000256" key="3">
    <source>
        <dbReference type="ARBA" id="ARBA00023002"/>
    </source>
</evidence>
<dbReference type="InterPro" id="IPR018170">
    <property type="entry name" value="Aldo/ket_reductase_CS"/>
</dbReference>
<dbReference type="InterPro" id="IPR023210">
    <property type="entry name" value="NADP_OxRdtase_dom"/>
</dbReference>
<dbReference type="PANTHER" id="PTHR43827">
    <property type="entry name" value="2,5-DIKETO-D-GLUCONIC ACID REDUCTASE"/>
    <property type="match status" value="1"/>
</dbReference>
<evidence type="ECO:0000256" key="6">
    <source>
        <dbReference type="PIRSR" id="PIRSR000097-3"/>
    </source>
</evidence>
<dbReference type="PRINTS" id="PR00069">
    <property type="entry name" value="ALDKETRDTASE"/>
</dbReference>
<evidence type="ECO:0000256" key="1">
    <source>
        <dbReference type="ARBA" id="ARBA00007905"/>
    </source>
</evidence>
<gene>
    <name evidence="8" type="primary">yvgN</name>
    <name evidence="8" type="ORF">SPIL2461_LOCUS12425</name>
</gene>
<feature type="binding site" evidence="5">
    <location>
        <position position="110"/>
    </location>
    <ligand>
        <name>substrate</name>
    </ligand>
</feature>
<feature type="domain" description="NADP-dependent oxidoreductase" evidence="7">
    <location>
        <begin position="19"/>
        <end position="201"/>
    </location>
</feature>
<dbReference type="AlphaFoldDB" id="A0A812SNE2"/>
<keyword evidence="2" id="KW-0521">NADP</keyword>